<proteinExistence type="predicted"/>
<reference evidence="1" key="1">
    <citation type="submission" date="2021-03" db="EMBL/GenBank/DDBJ databases">
        <authorList>
            <person name="Tagirdzhanova G."/>
        </authorList>
    </citation>
    <scope>NUCLEOTIDE SEQUENCE</scope>
</reference>
<gene>
    <name evidence="1" type="ORF">ALECFALPRED_004211</name>
</gene>
<protein>
    <submittedName>
        <fullName evidence="1">Uncharacterized protein</fullName>
    </submittedName>
</protein>
<keyword evidence="2" id="KW-1185">Reference proteome</keyword>
<evidence type="ECO:0000313" key="2">
    <source>
        <dbReference type="Proteomes" id="UP000664203"/>
    </source>
</evidence>
<organism evidence="1 2">
    <name type="scientific">Alectoria fallacina</name>
    <dbReference type="NCBI Taxonomy" id="1903189"/>
    <lineage>
        <taxon>Eukaryota</taxon>
        <taxon>Fungi</taxon>
        <taxon>Dikarya</taxon>
        <taxon>Ascomycota</taxon>
        <taxon>Pezizomycotina</taxon>
        <taxon>Lecanoromycetes</taxon>
        <taxon>OSLEUM clade</taxon>
        <taxon>Lecanoromycetidae</taxon>
        <taxon>Lecanorales</taxon>
        <taxon>Lecanorineae</taxon>
        <taxon>Parmeliaceae</taxon>
        <taxon>Alectoria</taxon>
    </lineage>
</organism>
<dbReference type="AlphaFoldDB" id="A0A8H3ESE3"/>
<accession>A0A8H3ESE3</accession>
<sequence>MKGFLLFQNLGCAEEVWMASCFVKLDHQESEAEDADETLVRGLRRKRASSGRRRTTLREKWCGGTTWSSMRISSEVGMWKVALNSEVCCELGDCGAREDERGSGGQTLSWAVDVVIWLAEDTYGTKPLG</sequence>
<evidence type="ECO:0000313" key="1">
    <source>
        <dbReference type="EMBL" id="CAF9908061.1"/>
    </source>
</evidence>
<dbReference type="Proteomes" id="UP000664203">
    <property type="component" value="Unassembled WGS sequence"/>
</dbReference>
<comment type="caution">
    <text evidence="1">The sequence shown here is derived from an EMBL/GenBank/DDBJ whole genome shotgun (WGS) entry which is preliminary data.</text>
</comment>
<name>A0A8H3ESE3_9LECA</name>
<dbReference type="EMBL" id="CAJPDR010000026">
    <property type="protein sequence ID" value="CAF9908061.1"/>
    <property type="molecule type" value="Genomic_DNA"/>
</dbReference>